<keyword evidence="1" id="KW-0808">Transferase</keyword>
<name>A0AAV4F6S9_9GAST</name>
<sequence>MFEVWRVSTFPDPPQFVARSTHFRQASQYLFTTEGRAKTWHGRSNAASTQRKGLADGWDDWEVSADLRECDKHPDVIRRTTLQPDIVIHSPSTQLCIVVELTVPYKSRMEQAHT</sequence>
<keyword evidence="2" id="KW-1185">Reference proteome</keyword>
<proteinExistence type="predicted"/>
<keyword evidence="1" id="KW-0548">Nucleotidyltransferase</keyword>
<protein>
    <submittedName>
        <fullName evidence="1">Reverse transcriptase</fullName>
    </submittedName>
</protein>
<evidence type="ECO:0000313" key="2">
    <source>
        <dbReference type="Proteomes" id="UP000762676"/>
    </source>
</evidence>
<dbReference type="Proteomes" id="UP000762676">
    <property type="component" value="Unassembled WGS sequence"/>
</dbReference>
<dbReference type="EMBL" id="BMAT01000560">
    <property type="protein sequence ID" value="GFR68470.1"/>
    <property type="molecule type" value="Genomic_DNA"/>
</dbReference>
<comment type="caution">
    <text evidence="1">The sequence shown here is derived from an EMBL/GenBank/DDBJ whole genome shotgun (WGS) entry which is preliminary data.</text>
</comment>
<dbReference type="GO" id="GO:0003964">
    <property type="term" value="F:RNA-directed DNA polymerase activity"/>
    <property type="evidence" value="ECO:0007669"/>
    <property type="project" value="UniProtKB-KW"/>
</dbReference>
<organism evidence="1 2">
    <name type="scientific">Elysia marginata</name>
    <dbReference type="NCBI Taxonomy" id="1093978"/>
    <lineage>
        <taxon>Eukaryota</taxon>
        <taxon>Metazoa</taxon>
        <taxon>Spiralia</taxon>
        <taxon>Lophotrochozoa</taxon>
        <taxon>Mollusca</taxon>
        <taxon>Gastropoda</taxon>
        <taxon>Heterobranchia</taxon>
        <taxon>Euthyneura</taxon>
        <taxon>Panpulmonata</taxon>
        <taxon>Sacoglossa</taxon>
        <taxon>Placobranchoidea</taxon>
        <taxon>Plakobranchidae</taxon>
        <taxon>Elysia</taxon>
    </lineage>
</organism>
<dbReference type="AlphaFoldDB" id="A0AAV4F6S9"/>
<evidence type="ECO:0000313" key="1">
    <source>
        <dbReference type="EMBL" id="GFR68470.1"/>
    </source>
</evidence>
<keyword evidence="1" id="KW-0695">RNA-directed DNA polymerase</keyword>
<gene>
    <name evidence="1" type="ORF">ElyMa_000278900</name>
</gene>
<reference evidence="1 2" key="1">
    <citation type="journal article" date="2021" name="Elife">
        <title>Chloroplast acquisition without the gene transfer in kleptoplastic sea slugs, Plakobranchus ocellatus.</title>
        <authorList>
            <person name="Maeda T."/>
            <person name="Takahashi S."/>
            <person name="Yoshida T."/>
            <person name="Shimamura S."/>
            <person name="Takaki Y."/>
            <person name="Nagai Y."/>
            <person name="Toyoda A."/>
            <person name="Suzuki Y."/>
            <person name="Arimoto A."/>
            <person name="Ishii H."/>
            <person name="Satoh N."/>
            <person name="Nishiyama T."/>
            <person name="Hasebe M."/>
            <person name="Maruyama T."/>
            <person name="Minagawa J."/>
            <person name="Obokata J."/>
            <person name="Shigenobu S."/>
        </authorList>
    </citation>
    <scope>NUCLEOTIDE SEQUENCE [LARGE SCALE GENOMIC DNA]</scope>
</reference>
<accession>A0AAV4F6S9</accession>